<keyword evidence="8 13" id="KW-0949">S-adenosyl-L-methionine</keyword>
<evidence type="ECO:0000313" key="16">
    <source>
        <dbReference type="Proteomes" id="UP000309117"/>
    </source>
</evidence>
<feature type="binding site" evidence="13">
    <location>
        <position position="279"/>
    </location>
    <ligand>
        <name>S-adenosyl-L-methionine</name>
        <dbReference type="ChEBI" id="CHEBI:59789"/>
    </ligand>
</feature>
<dbReference type="PANTHER" id="PTHR22807:SF53">
    <property type="entry name" value="RIBOSOMAL RNA SMALL SUBUNIT METHYLTRANSFERASE B-RELATED"/>
    <property type="match status" value="1"/>
</dbReference>
<dbReference type="NCBIfam" id="TIGR00563">
    <property type="entry name" value="rsmB"/>
    <property type="match status" value="1"/>
</dbReference>
<dbReference type="Proteomes" id="UP000309117">
    <property type="component" value="Unassembled WGS sequence"/>
</dbReference>
<name>A0A4S2BDY7_9LACO</name>
<organism evidence="15 16">
    <name type="scientific">Lactobacillus intestinalis</name>
    <dbReference type="NCBI Taxonomy" id="151781"/>
    <lineage>
        <taxon>Bacteria</taxon>
        <taxon>Bacillati</taxon>
        <taxon>Bacillota</taxon>
        <taxon>Bacilli</taxon>
        <taxon>Lactobacillales</taxon>
        <taxon>Lactobacillaceae</taxon>
        <taxon>Lactobacillus</taxon>
    </lineage>
</organism>
<evidence type="ECO:0000313" key="15">
    <source>
        <dbReference type="EMBL" id="TGY12738.1"/>
    </source>
</evidence>
<feature type="binding site" evidence="13">
    <location>
        <position position="326"/>
    </location>
    <ligand>
        <name>S-adenosyl-L-methionine</name>
        <dbReference type="ChEBI" id="CHEBI:59789"/>
    </ligand>
</feature>
<accession>A0A4S2BDY7</accession>
<feature type="domain" description="SAM-dependent MTase RsmB/NOP-type" evidence="14">
    <location>
        <begin position="157"/>
        <end position="436"/>
    </location>
</feature>
<dbReference type="GO" id="GO:0003723">
    <property type="term" value="F:RNA binding"/>
    <property type="evidence" value="ECO:0007669"/>
    <property type="project" value="UniProtKB-UniRule"/>
</dbReference>
<evidence type="ECO:0000256" key="3">
    <source>
        <dbReference type="ARBA" id="ARBA00012140"/>
    </source>
</evidence>
<comment type="function">
    <text evidence="1">Specifically methylates the cytosine at position 967 (m5C967) of 16S rRNA.</text>
</comment>
<feature type="binding site" evidence="13">
    <location>
        <begin position="256"/>
        <end position="262"/>
    </location>
    <ligand>
        <name>S-adenosyl-L-methionine</name>
        <dbReference type="ChEBI" id="CHEBI:59789"/>
    </ligand>
</feature>
<keyword evidence="6 13" id="KW-0489">Methyltransferase</keyword>
<dbReference type="EC" id="2.1.1.176" evidence="3"/>
<feature type="binding site" evidence="13">
    <location>
        <position position="307"/>
    </location>
    <ligand>
        <name>S-adenosyl-L-methionine</name>
        <dbReference type="ChEBI" id="CHEBI:59789"/>
    </ligand>
</feature>
<evidence type="ECO:0000256" key="12">
    <source>
        <dbReference type="ARBA" id="ARBA00047283"/>
    </source>
</evidence>
<evidence type="ECO:0000256" key="10">
    <source>
        <dbReference type="ARBA" id="ARBA00030399"/>
    </source>
</evidence>
<protein>
    <recommendedName>
        <fullName evidence="3">16S rRNA (cytosine(967)-C(5))-methyltransferase</fullName>
        <ecNumber evidence="3">2.1.1.176</ecNumber>
    </recommendedName>
    <alternativeName>
        <fullName evidence="10">16S rRNA m5C967 methyltransferase</fullName>
    </alternativeName>
    <alternativeName>
        <fullName evidence="11">rRNA (cytosine-C(5)-)-methyltransferase RsmB</fullName>
    </alternativeName>
</protein>
<comment type="similarity">
    <text evidence="13">Belongs to the class I-like SAM-binding methyltransferase superfamily. RsmB/NOP family.</text>
</comment>
<evidence type="ECO:0000256" key="5">
    <source>
        <dbReference type="ARBA" id="ARBA00022552"/>
    </source>
</evidence>
<dbReference type="Gene3D" id="1.10.940.10">
    <property type="entry name" value="NusB-like"/>
    <property type="match status" value="1"/>
</dbReference>
<keyword evidence="5" id="KW-0698">rRNA processing</keyword>
<comment type="caution">
    <text evidence="15">The sequence shown here is derived from an EMBL/GenBank/DDBJ whole genome shotgun (WGS) entry which is preliminary data.</text>
</comment>
<evidence type="ECO:0000256" key="8">
    <source>
        <dbReference type="ARBA" id="ARBA00022691"/>
    </source>
</evidence>
<dbReference type="CDD" id="cd02440">
    <property type="entry name" value="AdoMet_MTases"/>
    <property type="match status" value="1"/>
</dbReference>
<evidence type="ECO:0000256" key="9">
    <source>
        <dbReference type="ARBA" id="ARBA00022884"/>
    </source>
</evidence>
<evidence type="ECO:0000256" key="7">
    <source>
        <dbReference type="ARBA" id="ARBA00022679"/>
    </source>
</evidence>
<dbReference type="NCBIfam" id="NF011494">
    <property type="entry name" value="PRK14902.1"/>
    <property type="match status" value="1"/>
</dbReference>
<dbReference type="AlphaFoldDB" id="A0A4S2BDY7"/>
<dbReference type="GO" id="GO:0008649">
    <property type="term" value="F:rRNA methyltransferase activity"/>
    <property type="evidence" value="ECO:0007669"/>
    <property type="project" value="InterPro"/>
</dbReference>
<dbReference type="InterPro" id="IPR049560">
    <property type="entry name" value="MeTrfase_RsmB-F_NOP2_cat"/>
</dbReference>
<dbReference type="EMBL" id="SRYV01000014">
    <property type="protein sequence ID" value="TGY12738.1"/>
    <property type="molecule type" value="Genomic_DNA"/>
</dbReference>
<dbReference type="InterPro" id="IPR029063">
    <property type="entry name" value="SAM-dependent_MTases_sf"/>
</dbReference>
<dbReference type="InterPro" id="IPR004573">
    <property type="entry name" value="rRNA_ssu_MeTfrase_B"/>
</dbReference>
<keyword evidence="4" id="KW-0963">Cytoplasm</keyword>
<dbReference type="Gene3D" id="3.40.50.150">
    <property type="entry name" value="Vaccinia Virus protein VP39"/>
    <property type="match status" value="1"/>
</dbReference>
<dbReference type="GO" id="GO:0006355">
    <property type="term" value="P:regulation of DNA-templated transcription"/>
    <property type="evidence" value="ECO:0007669"/>
    <property type="project" value="InterPro"/>
</dbReference>
<keyword evidence="9 13" id="KW-0694">RNA-binding</keyword>
<evidence type="ECO:0000256" key="13">
    <source>
        <dbReference type="PROSITE-ProRule" id="PRU01023"/>
    </source>
</evidence>
<dbReference type="InterPro" id="IPR023267">
    <property type="entry name" value="RCMT"/>
</dbReference>
<evidence type="ECO:0000256" key="2">
    <source>
        <dbReference type="ARBA" id="ARBA00004496"/>
    </source>
</evidence>
<reference evidence="15 16" key="1">
    <citation type="submission" date="2019-04" db="EMBL/GenBank/DDBJ databases">
        <title>Microbes associate with the intestines of laboratory mice.</title>
        <authorList>
            <person name="Navarre W."/>
            <person name="Wong E."/>
            <person name="Huang K."/>
            <person name="Tropini C."/>
            <person name="Ng K."/>
            <person name="Yu B."/>
        </authorList>
    </citation>
    <scope>NUCLEOTIDE SEQUENCE [LARGE SCALE GENOMIC DNA]</scope>
    <source>
        <strain evidence="15 16">NM61_E11</strain>
    </source>
</reference>
<comment type="subcellular location">
    <subcellularLocation>
        <location evidence="2">Cytoplasm</location>
    </subcellularLocation>
</comment>
<proteinExistence type="inferred from homology"/>
<dbReference type="InterPro" id="IPR006027">
    <property type="entry name" value="NusB_RsmB_TIM44"/>
</dbReference>
<dbReference type="GO" id="GO:0005737">
    <property type="term" value="C:cytoplasm"/>
    <property type="evidence" value="ECO:0007669"/>
    <property type="project" value="UniProtKB-SubCell"/>
</dbReference>
<evidence type="ECO:0000256" key="1">
    <source>
        <dbReference type="ARBA" id="ARBA00002724"/>
    </source>
</evidence>
<gene>
    <name evidence="15" type="primary">rsmB</name>
    <name evidence="15" type="ORF">E5351_08065</name>
</gene>
<dbReference type="PROSITE" id="PS51686">
    <property type="entry name" value="SAM_MT_RSMB_NOP"/>
    <property type="match status" value="1"/>
</dbReference>
<dbReference type="SUPFAM" id="SSF53335">
    <property type="entry name" value="S-adenosyl-L-methionine-dependent methyltransferases"/>
    <property type="match status" value="1"/>
</dbReference>
<dbReference type="FunFam" id="3.40.50.150:FF:000022">
    <property type="entry name" value="Ribosomal RNA small subunit methyltransferase B"/>
    <property type="match status" value="1"/>
</dbReference>
<dbReference type="Pfam" id="PF01029">
    <property type="entry name" value="NusB"/>
    <property type="match status" value="1"/>
</dbReference>
<evidence type="ECO:0000259" key="14">
    <source>
        <dbReference type="PROSITE" id="PS51686"/>
    </source>
</evidence>
<dbReference type="Gene3D" id="3.30.70.1170">
    <property type="entry name" value="Sun protein, domain 3"/>
    <property type="match status" value="1"/>
</dbReference>
<dbReference type="PRINTS" id="PR02008">
    <property type="entry name" value="RCMTFAMILY"/>
</dbReference>
<dbReference type="RefSeq" id="WP_135960654.1">
    <property type="nucleotide sequence ID" value="NZ_AQFR02000003.1"/>
</dbReference>
<comment type="catalytic activity">
    <reaction evidence="12">
        <text>cytidine(967) in 16S rRNA + S-adenosyl-L-methionine = 5-methylcytidine(967) in 16S rRNA + S-adenosyl-L-homocysteine + H(+)</text>
        <dbReference type="Rhea" id="RHEA:42748"/>
        <dbReference type="Rhea" id="RHEA-COMP:10219"/>
        <dbReference type="Rhea" id="RHEA-COMP:10220"/>
        <dbReference type="ChEBI" id="CHEBI:15378"/>
        <dbReference type="ChEBI" id="CHEBI:57856"/>
        <dbReference type="ChEBI" id="CHEBI:59789"/>
        <dbReference type="ChEBI" id="CHEBI:74483"/>
        <dbReference type="ChEBI" id="CHEBI:82748"/>
        <dbReference type="EC" id="2.1.1.176"/>
    </reaction>
</comment>
<dbReference type="Pfam" id="PF01189">
    <property type="entry name" value="Methyltr_RsmB-F"/>
    <property type="match status" value="1"/>
</dbReference>
<dbReference type="SUPFAM" id="SSF48013">
    <property type="entry name" value="NusB-like"/>
    <property type="match status" value="1"/>
</dbReference>
<dbReference type="InterPro" id="IPR001678">
    <property type="entry name" value="MeTrfase_RsmB-F_NOP2_dom"/>
</dbReference>
<dbReference type="PANTHER" id="PTHR22807">
    <property type="entry name" value="NOP2 YEAST -RELATED NOL1/NOP2/FMU SUN DOMAIN-CONTAINING"/>
    <property type="match status" value="1"/>
</dbReference>
<sequence length="437" mass="49122">MTNTARSIALETLMSVLQNKSYSNLSLNNNLRQAKLSVTDQNLATNLVYGTIQYKIYLEYQLKGLVKTKLTEKYLEPLLLMSIYQIQFLDKIPTRAVLDEANKLAKKFGKHHSAGYRIVNGILRAFVRRGEILPNKNDEVEYLSVKESFPKWLVEYFIKNWGLKKTEKMLISLNQPAKNSVRLALKDQKQTFFQLKKLGFNPEFSALASDSVILSHGGIVDTPLFKEGKLTVQDEAASLVVDAFDFKGDEEVLDACSAPGGKTVQIAEHLTTGHVTALDIHKKKLNLVHQNAERMDVADKVSTKAIDARKVDECFSKGEFAKILIDAPCSGLGLLRRKPEIRYSKTKQDLINLQKIQLDILDHVSGLLAQNGELVYSTCSISIQENEEVVEKFLKSHPNFELSKFKAGNLTSNGMLKILPDSYDSDGFFIAKFKLRG</sequence>
<keyword evidence="7 13" id="KW-0808">Transferase</keyword>
<evidence type="ECO:0000256" key="6">
    <source>
        <dbReference type="ARBA" id="ARBA00022603"/>
    </source>
</evidence>
<feature type="active site" description="Nucleophile" evidence="13">
    <location>
        <position position="379"/>
    </location>
</feature>
<dbReference type="InterPro" id="IPR035926">
    <property type="entry name" value="NusB-like_sf"/>
</dbReference>
<evidence type="ECO:0000256" key="11">
    <source>
        <dbReference type="ARBA" id="ARBA00031088"/>
    </source>
</evidence>
<evidence type="ECO:0000256" key="4">
    <source>
        <dbReference type="ARBA" id="ARBA00022490"/>
    </source>
</evidence>